<evidence type="ECO:0000313" key="1">
    <source>
        <dbReference type="EMBL" id="CAE7591328.1"/>
    </source>
</evidence>
<comment type="caution">
    <text evidence="1">The sequence shown here is derived from an EMBL/GenBank/DDBJ whole genome shotgun (WGS) entry which is preliminary data.</text>
</comment>
<dbReference type="EMBL" id="CAJNDS010002771">
    <property type="protein sequence ID" value="CAE7591328.1"/>
    <property type="molecule type" value="Genomic_DNA"/>
</dbReference>
<organism evidence="1 2">
    <name type="scientific">Symbiodinium natans</name>
    <dbReference type="NCBI Taxonomy" id="878477"/>
    <lineage>
        <taxon>Eukaryota</taxon>
        <taxon>Sar</taxon>
        <taxon>Alveolata</taxon>
        <taxon>Dinophyceae</taxon>
        <taxon>Suessiales</taxon>
        <taxon>Symbiodiniaceae</taxon>
        <taxon>Symbiodinium</taxon>
    </lineage>
</organism>
<keyword evidence="2" id="KW-1185">Reference proteome</keyword>
<dbReference type="AlphaFoldDB" id="A0A812URA6"/>
<protein>
    <recommendedName>
        <fullName evidence="3">Reverse transcriptase domain-containing protein</fullName>
    </recommendedName>
</protein>
<name>A0A812URA6_9DINO</name>
<proteinExistence type="predicted"/>
<gene>
    <name evidence="1" type="ORF">SNAT2548_LOCUS33663</name>
</gene>
<dbReference type="OrthoDB" id="448332at2759"/>
<sequence>MMENGKIDHIRISFSAYDVDVINVYQKALSFRDIDAHYDHGLCVLNSWRSAQHTFTHLGKRTRIDYICTRLMHANGPSKLASPHHACTLTAWKDTRHFPVLAWISCRKSHIKSAEAKQPIYDRHGMTLGLQDPKQVEAANQKLTSIIGNPSANYADIPQAMHQVAAHLYPKTRGQCPALKTAGWRDSGIQLSIRTMWQAYKTSKGITTLPAWQITRQQKLRLPWQAFLLRRLVLRWRASAFYMTCRKQTQAHGRRIKRERFMGYLKLIDDAEKAGNPHAMYKVIRSLAPKMPRVRPAIRGEHGEFLTDAGEVKAVKAHFQSVWKLPAEWEHPELSEQVVASTSEDAFSFQVPTLTEIISKIDSIRTHKALPDDMPPAGIWKMVAPTLGCVAYAATCDYWNHIQSKAFPAQWSYTQVVLLPKPGKMHGQPSSLRPIGLQDPIAKSYVSILASKLQPYAKRYLRDIPQFAYLSHRDAIGAQYRALRHCRLAREHTQLQVTNVHHRREHGQTRKFAAALQISIDLTQAFDCAPWQLLRESLHRTV</sequence>
<evidence type="ECO:0000313" key="2">
    <source>
        <dbReference type="Proteomes" id="UP000604046"/>
    </source>
</evidence>
<dbReference type="PANTHER" id="PTHR19446">
    <property type="entry name" value="REVERSE TRANSCRIPTASES"/>
    <property type="match status" value="1"/>
</dbReference>
<reference evidence="1" key="1">
    <citation type="submission" date="2021-02" db="EMBL/GenBank/DDBJ databases">
        <authorList>
            <person name="Dougan E. K."/>
            <person name="Rhodes N."/>
            <person name="Thang M."/>
            <person name="Chan C."/>
        </authorList>
    </citation>
    <scope>NUCLEOTIDE SEQUENCE</scope>
</reference>
<accession>A0A812URA6</accession>
<dbReference type="Proteomes" id="UP000604046">
    <property type="component" value="Unassembled WGS sequence"/>
</dbReference>
<evidence type="ECO:0008006" key="3">
    <source>
        <dbReference type="Google" id="ProtNLM"/>
    </source>
</evidence>